<dbReference type="RefSeq" id="WP_274494657.1">
    <property type="nucleotide sequence ID" value="NZ_CP118166.1"/>
</dbReference>
<dbReference type="InterPro" id="IPR011765">
    <property type="entry name" value="Pept_M16_N"/>
</dbReference>
<dbReference type="InterPro" id="IPR007863">
    <property type="entry name" value="Peptidase_M16_C"/>
</dbReference>
<evidence type="ECO:0000313" key="5">
    <source>
        <dbReference type="Proteomes" id="UP001214043"/>
    </source>
</evidence>
<protein>
    <submittedName>
        <fullName evidence="4">Pitrilysin family protein</fullName>
    </submittedName>
</protein>
<keyword evidence="5" id="KW-1185">Reference proteome</keyword>
<dbReference type="Pfam" id="PF00675">
    <property type="entry name" value="Peptidase_M16"/>
    <property type="match status" value="2"/>
</dbReference>
<evidence type="ECO:0000313" key="4">
    <source>
        <dbReference type="EMBL" id="WDI32718.1"/>
    </source>
</evidence>
<name>A0AAE9ZGR6_9PROT</name>
<feature type="chain" id="PRO_5042090797" evidence="1">
    <location>
        <begin position="33"/>
        <end position="921"/>
    </location>
</feature>
<dbReference type="PANTHER" id="PTHR11851:SF224">
    <property type="entry name" value="PROCESSING PROTEASE"/>
    <property type="match status" value="1"/>
</dbReference>
<dbReference type="Proteomes" id="UP001214043">
    <property type="component" value="Chromosome"/>
</dbReference>
<dbReference type="SUPFAM" id="SSF63411">
    <property type="entry name" value="LuxS/MPP-like metallohydrolase"/>
    <property type="match status" value="4"/>
</dbReference>
<feature type="domain" description="Peptidase M16 N-terminal" evidence="2">
    <location>
        <begin position="49"/>
        <end position="172"/>
    </location>
</feature>
<dbReference type="PANTHER" id="PTHR11851">
    <property type="entry name" value="METALLOPROTEASE"/>
    <property type="match status" value="1"/>
</dbReference>
<dbReference type="EMBL" id="CP118166">
    <property type="protein sequence ID" value="WDI32718.1"/>
    <property type="molecule type" value="Genomic_DNA"/>
</dbReference>
<keyword evidence="1" id="KW-0732">Signal</keyword>
<proteinExistence type="predicted"/>
<dbReference type="Gene3D" id="3.30.830.10">
    <property type="entry name" value="Metalloenzyme, LuxS/M16 peptidase-like"/>
    <property type="match status" value="4"/>
</dbReference>
<evidence type="ECO:0000259" key="3">
    <source>
        <dbReference type="Pfam" id="PF05193"/>
    </source>
</evidence>
<dbReference type="InterPro" id="IPR011249">
    <property type="entry name" value="Metalloenz_LuxS/M16"/>
</dbReference>
<dbReference type="InterPro" id="IPR050361">
    <property type="entry name" value="MPP/UQCRC_Complex"/>
</dbReference>
<feature type="domain" description="Peptidase M16 C-terminal" evidence="3">
    <location>
        <begin position="207"/>
        <end position="381"/>
    </location>
</feature>
<dbReference type="Pfam" id="PF05193">
    <property type="entry name" value="Peptidase_M16_C"/>
    <property type="match status" value="2"/>
</dbReference>
<sequence length="921" mass="100222">MKSATNTCCRLGKFIITAIATLVVGLSASANANDLELTYEKFTLDNGLRVIVHEDRKAPIVAVNIWYGVGSRDEPEGRTGFAHLFEHLMYNGSENYDGEFFKPLEQVGATSVNGNTWFDRTVYYETVPTPALELALWMESDRMGNLLGAVTQEKLDEQRGVVQNEKRQGDNQPYGRVGYRILEGLFPAGHPYRHSTIGSMEDLNAASLEDVHQWFNTYYGAANTVLVLAGDINADEARPLVEKYFGETPSGPPLTVWDSFVPDRRKNTSETMYDKVPQERLTRQWAVPGRLDKDRAMLELAAAVLGGGKNSRLFGSLVYDKQIATSAYSYVNVQQLASMFAVTVDARDGVAIDGVEQEVNTIIDRLISEGPTPAELNRIKTDYRASLIRGIESVSGDDGIAGILGQGELYADDPLFITNTFLPWIEAATPADVQAAAKKWLSDGYHQVIVKPYPAYSSTDISPDRASLPFPTSTPDLSFPEVETDVLSNGVKLYVANRPTVPVVNIATVFDAGYAADQGGKLGVSSYTLAMLDEGTQRRSALAIAEEAENLGAIIGTSSTLDTSSVSLSALKSNLRASLALYADVIMNPAFDQKEIDRLRKQWLAGIAQEQAQPVQLALRLLPPALYGSSHAYGIPYTGSGTADSIQSITRDDLLAFHATWLQPSNASIVVVGDTTLAEIKPELERALRRWASTTDVPEKAIANVANATNNRLILIDKPGSPQSIIMGGRLAPSSSAPNDPAITAMNDILGGQFTSRINMNLREDKSWAYGAFTFLVGAKGQRPVIAYAPVQTDKTAEALTEMRNEIGRFLTSAPATGEELSDVVALNVKSLPGNYETGGAVMSSMLSSLRYGRPLDYPATLKQQFESLALSDIEAAARQVFQPATFTWIVVGDLDEIEQPLRSLGLESVEIWDLDGNKLR</sequence>
<evidence type="ECO:0000259" key="2">
    <source>
        <dbReference type="Pfam" id="PF00675"/>
    </source>
</evidence>
<organism evidence="4 5">
    <name type="scientific">Hyphococcus flavus</name>
    <dbReference type="NCBI Taxonomy" id="1866326"/>
    <lineage>
        <taxon>Bacteria</taxon>
        <taxon>Pseudomonadati</taxon>
        <taxon>Pseudomonadota</taxon>
        <taxon>Alphaproteobacteria</taxon>
        <taxon>Parvularculales</taxon>
        <taxon>Parvularculaceae</taxon>
        <taxon>Hyphococcus</taxon>
    </lineage>
</organism>
<feature type="signal peptide" evidence="1">
    <location>
        <begin position="1"/>
        <end position="32"/>
    </location>
</feature>
<dbReference type="AlphaFoldDB" id="A0AAE9ZGR6"/>
<gene>
    <name evidence="4" type="ORF">PUV54_05850</name>
</gene>
<accession>A0AAE9ZGR6</accession>
<evidence type="ECO:0000256" key="1">
    <source>
        <dbReference type="SAM" id="SignalP"/>
    </source>
</evidence>
<feature type="domain" description="Peptidase M16 N-terminal" evidence="2">
    <location>
        <begin position="496"/>
        <end position="628"/>
    </location>
</feature>
<dbReference type="KEGG" id="hfl:PUV54_05850"/>
<reference evidence="4" key="1">
    <citation type="submission" date="2023-02" db="EMBL/GenBank/DDBJ databases">
        <title>Genome sequence of Hyphococcus flavus.</title>
        <authorList>
            <person name="Rong J.-C."/>
            <person name="Zhao Q."/>
            <person name="Yi M."/>
            <person name="Wu J.-Y."/>
        </authorList>
    </citation>
    <scope>NUCLEOTIDE SEQUENCE</scope>
    <source>
        <strain evidence="4">MCCC 1K03223</strain>
    </source>
</reference>
<dbReference type="GO" id="GO:0046872">
    <property type="term" value="F:metal ion binding"/>
    <property type="evidence" value="ECO:0007669"/>
    <property type="project" value="InterPro"/>
</dbReference>
<feature type="domain" description="Peptidase M16 C-terminal" evidence="3">
    <location>
        <begin position="648"/>
        <end position="821"/>
    </location>
</feature>